<keyword evidence="3" id="KW-1185">Reference proteome</keyword>
<reference evidence="2 3" key="1">
    <citation type="submission" date="2021-12" db="EMBL/GenBank/DDBJ databases">
        <title>Genome sequencing of bacteria with rrn-lacking chromosome and rrn-plasmid.</title>
        <authorList>
            <person name="Anda M."/>
            <person name="Iwasaki W."/>
        </authorList>
    </citation>
    <scope>NUCLEOTIDE SEQUENCE [LARGE SCALE GENOMIC DNA]</scope>
    <source>
        <strain evidence="2 3">DSM 100852</strain>
    </source>
</reference>
<sequence length="145" mass="16479">MKLKKLTPNLIVSDIPQTVNFYESVLGFELKMLVPDTQDGMDVKMDASKTYVYAQMAKDEVELMFQREDSFREDIPLSIKELSMGGLSAIYIEMSSVDDFYAEVKGKTENVTEPKNSWYGMREFFVKDPDGCVIAFGEQVEVEAS</sequence>
<organism evidence="2 3">
    <name type="scientific">Fulvitalea axinellae</name>
    <dbReference type="NCBI Taxonomy" id="1182444"/>
    <lineage>
        <taxon>Bacteria</taxon>
        <taxon>Pseudomonadati</taxon>
        <taxon>Bacteroidota</taxon>
        <taxon>Cytophagia</taxon>
        <taxon>Cytophagales</taxon>
        <taxon>Persicobacteraceae</taxon>
        <taxon>Fulvitalea</taxon>
    </lineage>
</organism>
<dbReference type="EMBL" id="AP025314">
    <property type="protein sequence ID" value="BDD11130.1"/>
    <property type="molecule type" value="Genomic_DNA"/>
</dbReference>
<dbReference type="Gene3D" id="3.10.180.10">
    <property type="entry name" value="2,3-Dihydroxybiphenyl 1,2-Dioxygenase, domain 1"/>
    <property type="match status" value="1"/>
</dbReference>
<name>A0AAU9DF53_9BACT</name>
<dbReference type="Proteomes" id="UP001348817">
    <property type="component" value="Chromosome"/>
</dbReference>
<dbReference type="AlphaFoldDB" id="A0AAU9DF53"/>
<dbReference type="PROSITE" id="PS51819">
    <property type="entry name" value="VOC"/>
    <property type="match status" value="1"/>
</dbReference>
<proteinExistence type="predicted"/>
<dbReference type="InterPro" id="IPR004360">
    <property type="entry name" value="Glyas_Fos-R_dOase_dom"/>
</dbReference>
<dbReference type="RefSeq" id="WP_338392645.1">
    <property type="nucleotide sequence ID" value="NZ_AP025314.1"/>
</dbReference>
<dbReference type="SUPFAM" id="SSF54593">
    <property type="entry name" value="Glyoxalase/Bleomycin resistance protein/Dihydroxybiphenyl dioxygenase"/>
    <property type="match status" value="1"/>
</dbReference>
<accession>A0AAU9DF53</accession>
<evidence type="ECO:0000313" key="3">
    <source>
        <dbReference type="Proteomes" id="UP001348817"/>
    </source>
</evidence>
<evidence type="ECO:0000313" key="2">
    <source>
        <dbReference type="EMBL" id="BDD11130.1"/>
    </source>
</evidence>
<dbReference type="InterPro" id="IPR029068">
    <property type="entry name" value="Glyas_Bleomycin-R_OHBP_Dase"/>
</dbReference>
<protein>
    <submittedName>
        <fullName evidence="2">Bleomycin resistance family protein</fullName>
    </submittedName>
</protein>
<gene>
    <name evidence="2" type="ORF">FUAX_35620</name>
</gene>
<feature type="domain" description="VOC" evidence="1">
    <location>
        <begin position="2"/>
        <end position="139"/>
    </location>
</feature>
<dbReference type="Pfam" id="PF00903">
    <property type="entry name" value="Glyoxalase"/>
    <property type="match status" value="1"/>
</dbReference>
<evidence type="ECO:0000259" key="1">
    <source>
        <dbReference type="PROSITE" id="PS51819"/>
    </source>
</evidence>
<dbReference type="InterPro" id="IPR037523">
    <property type="entry name" value="VOC_core"/>
</dbReference>
<dbReference type="KEGG" id="fax:FUAX_35620"/>